<dbReference type="AlphaFoldDB" id="A0A0P1I098"/>
<dbReference type="InterPro" id="IPR010102">
    <property type="entry name" value="Succ_semiAld_DH"/>
</dbReference>
<dbReference type="STRING" id="1715693.PH7735_00169"/>
<dbReference type="InterPro" id="IPR015590">
    <property type="entry name" value="Aldehyde_DH_dom"/>
</dbReference>
<dbReference type="GO" id="GO:0036243">
    <property type="term" value="F:succinate-semialdehyde dehydrogenase (NADP+) activity"/>
    <property type="evidence" value="ECO:0007669"/>
    <property type="project" value="UniProtKB-EC"/>
</dbReference>
<dbReference type="FunFam" id="3.40.309.10:FF:000004">
    <property type="entry name" value="Succinate-semialdehyde dehydrogenase I"/>
    <property type="match status" value="1"/>
</dbReference>
<accession>A0A0P1I098</accession>
<dbReference type="PANTHER" id="PTHR43353:SF5">
    <property type="entry name" value="SUCCINATE-SEMIALDEHYDE DEHYDROGENASE, MITOCHONDRIAL"/>
    <property type="match status" value="1"/>
</dbReference>
<evidence type="ECO:0000259" key="5">
    <source>
        <dbReference type="Pfam" id="PF00171"/>
    </source>
</evidence>
<dbReference type="InterPro" id="IPR016162">
    <property type="entry name" value="Ald_DH_N"/>
</dbReference>
<dbReference type="GO" id="GO:0005829">
    <property type="term" value="C:cytosol"/>
    <property type="evidence" value="ECO:0007669"/>
    <property type="project" value="TreeGrafter"/>
</dbReference>
<protein>
    <submittedName>
        <fullName evidence="6">Succinate-semialdehyde dehydrogenase [NADP(+)] GabD</fullName>
        <ecNumber evidence="6">1.2.1.79</ecNumber>
    </submittedName>
</protein>
<dbReference type="GeneID" id="83879268"/>
<keyword evidence="7" id="KW-1185">Reference proteome</keyword>
<reference evidence="7" key="1">
    <citation type="submission" date="2015-09" db="EMBL/GenBank/DDBJ databases">
        <authorList>
            <person name="Rodrigo-Torres Lidia"/>
            <person name="Arahal R.David."/>
        </authorList>
    </citation>
    <scope>NUCLEOTIDE SEQUENCE [LARGE SCALE GENOMIC DNA]</scope>
    <source>
        <strain evidence="7">CECT 7735</strain>
    </source>
</reference>
<dbReference type="InterPro" id="IPR016163">
    <property type="entry name" value="Ald_DH_C"/>
</dbReference>
<keyword evidence="2 4" id="KW-0560">Oxidoreductase</keyword>
<dbReference type="RefSeq" id="WP_058309449.1">
    <property type="nucleotide sequence ID" value="NZ_CYTW01000001.1"/>
</dbReference>
<gene>
    <name evidence="6" type="primary">gabD_1</name>
    <name evidence="6" type="ORF">PH7735_00169</name>
</gene>
<dbReference type="InterPro" id="IPR016161">
    <property type="entry name" value="Ald_DH/histidinol_DH"/>
</dbReference>
<evidence type="ECO:0000256" key="4">
    <source>
        <dbReference type="RuleBase" id="RU003345"/>
    </source>
</evidence>
<dbReference type="GO" id="GO:0004777">
    <property type="term" value="F:succinate-semialdehyde dehydrogenase (NAD+) activity"/>
    <property type="evidence" value="ECO:0007669"/>
    <property type="project" value="TreeGrafter"/>
</dbReference>
<dbReference type="EC" id="1.2.1.79" evidence="6"/>
<dbReference type="InterPro" id="IPR029510">
    <property type="entry name" value="Ald_DH_CS_GLU"/>
</dbReference>
<evidence type="ECO:0000256" key="3">
    <source>
        <dbReference type="PROSITE-ProRule" id="PRU10007"/>
    </source>
</evidence>
<dbReference type="InterPro" id="IPR050740">
    <property type="entry name" value="Aldehyde_DH_Superfamily"/>
</dbReference>
<sequence>MLDTMTDLKSLLKDPSLLETRAYIGGNWVEGDHGTFDVTNPARGDVIAQVSDVSRVQVAGAITQANTAQKDWAKWTGKERAAVLRKWFDLMIENQSDLGIILTAEMGKPLAESVGEIAYGASFIEFFAEEAKRIYGETIPGHQRDKRITVIKQPIGVAASITPWNFPNAMITRKAGPALAAGCAFVARPAAETPLSAIVLGVLAERAGIPAGVFNVVPSSRSSEIGKEFCENDAVRKLTFTGSTEVGRILLRQAADSVMKCSMELGGNAPFIVFDDADLDAAVEGAILCKFRNNGQTCVCANRIYVQAGVYDAFAEKLRARVADMKVGDGLEDGTIFGPLINADAVVKVQEHIADATAKGANVILGGNPSSLGGTFFEPTIVTGATRDMAFSTDETFGPLAPLFKFEDEDEVIAMANDTIFGLASYFYAKDLSRVYKVAEALEYGIVGVNTGIISTEVAPFGGVKQSGLGREGSHHGIEDYLEMKYICMSV</sequence>
<evidence type="ECO:0000256" key="2">
    <source>
        <dbReference type="ARBA" id="ARBA00023002"/>
    </source>
</evidence>
<feature type="domain" description="Aldehyde dehydrogenase" evidence="5">
    <location>
        <begin position="28"/>
        <end position="487"/>
    </location>
</feature>
<dbReference type="PROSITE" id="PS00070">
    <property type="entry name" value="ALDEHYDE_DEHYDR_CYS"/>
    <property type="match status" value="1"/>
</dbReference>
<comment type="similarity">
    <text evidence="1 4">Belongs to the aldehyde dehydrogenase family.</text>
</comment>
<dbReference type="Gene3D" id="3.40.309.10">
    <property type="entry name" value="Aldehyde Dehydrogenase, Chain A, domain 2"/>
    <property type="match status" value="1"/>
</dbReference>
<organism evidence="6 7">
    <name type="scientific">Shimia thalassica</name>
    <dbReference type="NCBI Taxonomy" id="1715693"/>
    <lineage>
        <taxon>Bacteria</taxon>
        <taxon>Pseudomonadati</taxon>
        <taxon>Pseudomonadota</taxon>
        <taxon>Alphaproteobacteria</taxon>
        <taxon>Rhodobacterales</taxon>
        <taxon>Roseobacteraceae</taxon>
    </lineage>
</organism>
<dbReference type="NCBIfam" id="TIGR01780">
    <property type="entry name" value="SSADH"/>
    <property type="match status" value="1"/>
</dbReference>
<dbReference type="PROSITE" id="PS00687">
    <property type="entry name" value="ALDEHYDE_DEHYDR_GLU"/>
    <property type="match status" value="1"/>
</dbReference>
<dbReference type="Proteomes" id="UP000051870">
    <property type="component" value="Unassembled WGS sequence"/>
</dbReference>
<evidence type="ECO:0000256" key="1">
    <source>
        <dbReference type="ARBA" id="ARBA00009986"/>
    </source>
</evidence>
<dbReference type="CDD" id="cd07103">
    <property type="entry name" value="ALDH_F5_SSADH_GabD"/>
    <property type="match status" value="1"/>
</dbReference>
<evidence type="ECO:0000313" key="6">
    <source>
        <dbReference type="EMBL" id="CUJ82630.1"/>
    </source>
</evidence>
<dbReference type="EMBL" id="CYTW01000001">
    <property type="protein sequence ID" value="CUJ82630.1"/>
    <property type="molecule type" value="Genomic_DNA"/>
</dbReference>
<dbReference type="Pfam" id="PF00171">
    <property type="entry name" value="Aldedh"/>
    <property type="match status" value="1"/>
</dbReference>
<dbReference type="InterPro" id="IPR016160">
    <property type="entry name" value="Ald_DH_CS_CYS"/>
</dbReference>
<feature type="active site" evidence="3">
    <location>
        <position position="264"/>
    </location>
</feature>
<dbReference type="Gene3D" id="3.40.605.10">
    <property type="entry name" value="Aldehyde Dehydrogenase, Chain A, domain 1"/>
    <property type="match status" value="1"/>
</dbReference>
<dbReference type="FunFam" id="3.40.605.10:FF:000005">
    <property type="entry name" value="Succinate-semialdehyde dehydrogenase I"/>
    <property type="match status" value="1"/>
</dbReference>
<evidence type="ECO:0000313" key="7">
    <source>
        <dbReference type="Proteomes" id="UP000051870"/>
    </source>
</evidence>
<dbReference type="PANTHER" id="PTHR43353">
    <property type="entry name" value="SUCCINATE-SEMIALDEHYDE DEHYDROGENASE, MITOCHONDRIAL"/>
    <property type="match status" value="1"/>
</dbReference>
<dbReference type="SUPFAM" id="SSF53720">
    <property type="entry name" value="ALDH-like"/>
    <property type="match status" value="1"/>
</dbReference>
<dbReference type="GO" id="GO:0009450">
    <property type="term" value="P:gamma-aminobutyric acid catabolic process"/>
    <property type="evidence" value="ECO:0007669"/>
    <property type="project" value="InterPro"/>
</dbReference>
<proteinExistence type="inferred from homology"/>
<name>A0A0P1I098_9RHOB</name>